<dbReference type="EMBL" id="JAHXZJ010002237">
    <property type="protein sequence ID" value="KAH0546771.1"/>
    <property type="molecule type" value="Genomic_DNA"/>
</dbReference>
<organism evidence="1 2">
    <name type="scientific">Cotesia glomerata</name>
    <name type="common">Lepidopteran parasitic wasp</name>
    <name type="synonym">Apanteles glomeratus</name>
    <dbReference type="NCBI Taxonomy" id="32391"/>
    <lineage>
        <taxon>Eukaryota</taxon>
        <taxon>Metazoa</taxon>
        <taxon>Ecdysozoa</taxon>
        <taxon>Arthropoda</taxon>
        <taxon>Hexapoda</taxon>
        <taxon>Insecta</taxon>
        <taxon>Pterygota</taxon>
        <taxon>Neoptera</taxon>
        <taxon>Endopterygota</taxon>
        <taxon>Hymenoptera</taxon>
        <taxon>Apocrita</taxon>
        <taxon>Ichneumonoidea</taxon>
        <taxon>Braconidae</taxon>
        <taxon>Microgastrinae</taxon>
        <taxon>Cotesia</taxon>
    </lineage>
</organism>
<protein>
    <submittedName>
        <fullName evidence="1">Uncharacterized protein</fullName>
    </submittedName>
</protein>
<sequence length="205" mass="23471">MLNNADKEVLQADATSSLIAPIKNVSKRILYYVLSLPGKHDEYGPCPVAEFISTVHDAHYQTIFLSTVMDTLSRFTKKKLIVDKVESDFCLTGIQAIIMGFNCFTLKKYLEITHDIAEKTTDIFFTVVHICSTHLLNTVRRKLKECSMSKATKKLASHWISQLVHCTSIEEAKTIFNDRCIVFGKEWSYGLEWKYSIRFGSQFKN</sequence>
<gene>
    <name evidence="1" type="ORF">KQX54_015059</name>
</gene>
<dbReference type="Proteomes" id="UP000826195">
    <property type="component" value="Unassembled WGS sequence"/>
</dbReference>
<proteinExistence type="predicted"/>
<name>A0AAV7I9M6_COTGL</name>
<evidence type="ECO:0000313" key="1">
    <source>
        <dbReference type="EMBL" id="KAH0546771.1"/>
    </source>
</evidence>
<evidence type="ECO:0000313" key="2">
    <source>
        <dbReference type="Proteomes" id="UP000826195"/>
    </source>
</evidence>
<dbReference type="AlphaFoldDB" id="A0AAV7I9M6"/>
<keyword evidence="2" id="KW-1185">Reference proteome</keyword>
<comment type="caution">
    <text evidence="1">The sequence shown here is derived from an EMBL/GenBank/DDBJ whole genome shotgun (WGS) entry which is preliminary data.</text>
</comment>
<reference evidence="1 2" key="1">
    <citation type="journal article" date="2021" name="J. Hered.">
        <title>A chromosome-level genome assembly of the parasitoid wasp, Cotesia glomerata (Hymenoptera: Braconidae).</title>
        <authorList>
            <person name="Pinto B.J."/>
            <person name="Weis J.J."/>
            <person name="Gamble T."/>
            <person name="Ode P.J."/>
            <person name="Paul R."/>
            <person name="Zaspel J.M."/>
        </authorList>
    </citation>
    <scope>NUCLEOTIDE SEQUENCE [LARGE SCALE GENOMIC DNA]</scope>
    <source>
        <strain evidence="1">CgM1</strain>
    </source>
</reference>
<accession>A0AAV7I9M6</accession>